<gene>
    <name evidence="9" type="ORF">DBZ36_04735</name>
</gene>
<keyword evidence="2 7" id="KW-0813">Transport</keyword>
<feature type="domain" description="ABC transmembrane type-1" evidence="8">
    <location>
        <begin position="91"/>
        <end position="282"/>
    </location>
</feature>
<dbReference type="Gene3D" id="1.10.3720.10">
    <property type="entry name" value="MetI-like"/>
    <property type="match status" value="1"/>
</dbReference>
<proteinExistence type="inferred from homology"/>
<keyword evidence="6 7" id="KW-0472">Membrane</keyword>
<accession>A0A420EGG6</accession>
<dbReference type="AlphaFoldDB" id="A0A420EGG6"/>
<dbReference type="InterPro" id="IPR000515">
    <property type="entry name" value="MetI-like"/>
</dbReference>
<reference evidence="9 10" key="1">
    <citation type="submission" date="2018-09" db="EMBL/GenBank/DDBJ databases">
        <authorList>
            <person name="Wang Z."/>
        </authorList>
    </citation>
    <scope>NUCLEOTIDE SEQUENCE [LARGE SCALE GENOMIC DNA]</scope>
    <source>
        <strain evidence="9 10">ALS 81</strain>
    </source>
</reference>
<evidence type="ECO:0000256" key="3">
    <source>
        <dbReference type="ARBA" id="ARBA00022475"/>
    </source>
</evidence>
<name>A0A420EGG6_9ALTE</name>
<feature type="transmembrane region" description="Helical" evidence="7">
    <location>
        <begin position="34"/>
        <end position="56"/>
    </location>
</feature>
<comment type="subcellular location">
    <subcellularLocation>
        <location evidence="1 7">Cell membrane</location>
        <topology evidence="1 7">Multi-pass membrane protein</topology>
    </subcellularLocation>
</comment>
<comment type="similarity">
    <text evidence="7">Belongs to the binding-protein-dependent transport system permease family.</text>
</comment>
<dbReference type="OrthoDB" id="9815445at2"/>
<dbReference type="SUPFAM" id="SSF161098">
    <property type="entry name" value="MetI-like"/>
    <property type="match status" value="1"/>
</dbReference>
<feature type="transmembrane region" description="Helical" evidence="7">
    <location>
        <begin position="264"/>
        <end position="282"/>
    </location>
</feature>
<dbReference type="GO" id="GO:0005886">
    <property type="term" value="C:plasma membrane"/>
    <property type="evidence" value="ECO:0007669"/>
    <property type="project" value="UniProtKB-SubCell"/>
</dbReference>
<dbReference type="GO" id="GO:0055085">
    <property type="term" value="P:transmembrane transport"/>
    <property type="evidence" value="ECO:0007669"/>
    <property type="project" value="InterPro"/>
</dbReference>
<evidence type="ECO:0000256" key="5">
    <source>
        <dbReference type="ARBA" id="ARBA00022989"/>
    </source>
</evidence>
<keyword evidence="10" id="KW-1185">Reference proteome</keyword>
<organism evidence="9 10">
    <name type="scientific">Alginatibacterium sediminis</name>
    <dbReference type="NCBI Taxonomy" id="2164068"/>
    <lineage>
        <taxon>Bacteria</taxon>
        <taxon>Pseudomonadati</taxon>
        <taxon>Pseudomonadota</taxon>
        <taxon>Gammaproteobacteria</taxon>
        <taxon>Alteromonadales</taxon>
        <taxon>Alteromonadaceae</taxon>
        <taxon>Alginatibacterium</taxon>
    </lineage>
</organism>
<dbReference type="PANTHER" id="PTHR43744:SF12">
    <property type="entry name" value="ABC TRANSPORTER PERMEASE PROTEIN MG189-RELATED"/>
    <property type="match status" value="1"/>
</dbReference>
<dbReference type="Pfam" id="PF00528">
    <property type="entry name" value="BPD_transp_1"/>
    <property type="match status" value="1"/>
</dbReference>
<feature type="transmembrane region" description="Helical" evidence="7">
    <location>
        <begin position="203"/>
        <end position="228"/>
    </location>
</feature>
<evidence type="ECO:0000256" key="7">
    <source>
        <dbReference type="RuleBase" id="RU363032"/>
    </source>
</evidence>
<feature type="transmembrane region" description="Helical" evidence="7">
    <location>
        <begin position="126"/>
        <end position="147"/>
    </location>
</feature>
<evidence type="ECO:0000256" key="1">
    <source>
        <dbReference type="ARBA" id="ARBA00004651"/>
    </source>
</evidence>
<feature type="transmembrane region" description="Helical" evidence="7">
    <location>
        <begin position="159"/>
        <end position="182"/>
    </location>
</feature>
<evidence type="ECO:0000256" key="2">
    <source>
        <dbReference type="ARBA" id="ARBA00022448"/>
    </source>
</evidence>
<dbReference type="EMBL" id="RAQO01000004">
    <property type="protein sequence ID" value="RKF19767.1"/>
    <property type="molecule type" value="Genomic_DNA"/>
</dbReference>
<dbReference type="RefSeq" id="WP_120353772.1">
    <property type="nucleotide sequence ID" value="NZ_RAQO01000004.1"/>
</dbReference>
<dbReference type="CDD" id="cd06261">
    <property type="entry name" value="TM_PBP2"/>
    <property type="match status" value="1"/>
</dbReference>
<evidence type="ECO:0000259" key="8">
    <source>
        <dbReference type="PROSITE" id="PS50928"/>
    </source>
</evidence>
<protein>
    <submittedName>
        <fullName evidence="9">Carbohydrate ABC transporter permease</fullName>
    </submittedName>
</protein>
<sequence>MSSEGLQTQSSGEISVSKRTKTKNKQRWVDRFQVLFLSVLAILILLPIFYMISMSFRTRREIMMDPLGLPSSLLIENYQKVAEAMNYGTSIFNTIFITASVIVLVSILSSLAAYPLARIRHKLSTWLYILLTLGLVIPPFAGLTPLYLFMRDLGLLNSYLGLIIAYTTLNLPLGVFFYTSFMKSVPIELEEAARLDGASYLKTYWYVVLPLLRPITGTLGLFITLTVWNDIVYPLLFVTDDSKYTIMVAVVRFLGTYSIDPTQLFPAAVLASAPLLILFMLLQKQVVSGITAGAVK</sequence>
<dbReference type="PROSITE" id="PS50928">
    <property type="entry name" value="ABC_TM1"/>
    <property type="match status" value="1"/>
</dbReference>
<evidence type="ECO:0000313" key="10">
    <source>
        <dbReference type="Proteomes" id="UP000286482"/>
    </source>
</evidence>
<dbReference type="InterPro" id="IPR035906">
    <property type="entry name" value="MetI-like_sf"/>
</dbReference>
<comment type="caution">
    <text evidence="9">The sequence shown here is derived from an EMBL/GenBank/DDBJ whole genome shotgun (WGS) entry which is preliminary data.</text>
</comment>
<feature type="transmembrane region" description="Helical" evidence="7">
    <location>
        <begin position="91"/>
        <end position="114"/>
    </location>
</feature>
<keyword evidence="4 7" id="KW-0812">Transmembrane</keyword>
<dbReference type="Proteomes" id="UP000286482">
    <property type="component" value="Unassembled WGS sequence"/>
</dbReference>
<evidence type="ECO:0000313" key="9">
    <source>
        <dbReference type="EMBL" id="RKF19767.1"/>
    </source>
</evidence>
<keyword evidence="3" id="KW-1003">Cell membrane</keyword>
<evidence type="ECO:0000256" key="4">
    <source>
        <dbReference type="ARBA" id="ARBA00022692"/>
    </source>
</evidence>
<keyword evidence="5 7" id="KW-1133">Transmembrane helix</keyword>
<evidence type="ECO:0000256" key="6">
    <source>
        <dbReference type="ARBA" id="ARBA00023136"/>
    </source>
</evidence>
<dbReference type="PANTHER" id="PTHR43744">
    <property type="entry name" value="ABC TRANSPORTER PERMEASE PROTEIN MG189-RELATED-RELATED"/>
    <property type="match status" value="1"/>
</dbReference>